<dbReference type="EMBL" id="UINC01007250">
    <property type="protein sequence ID" value="SVA32270.1"/>
    <property type="molecule type" value="Genomic_DNA"/>
</dbReference>
<keyword evidence="2" id="KW-0472">Membrane</keyword>
<proteinExistence type="predicted"/>
<gene>
    <name evidence="3" type="ORF">METZ01_LOCUS85124</name>
</gene>
<feature type="non-terminal residue" evidence="3">
    <location>
        <position position="1"/>
    </location>
</feature>
<feature type="transmembrane region" description="Helical" evidence="2">
    <location>
        <begin position="185"/>
        <end position="203"/>
    </location>
</feature>
<accession>A0A381UVX1</accession>
<feature type="compositionally biased region" description="Pro residues" evidence="1">
    <location>
        <begin position="137"/>
        <end position="166"/>
    </location>
</feature>
<reference evidence="3" key="1">
    <citation type="submission" date="2018-05" db="EMBL/GenBank/DDBJ databases">
        <authorList>
            <person name="Lanie J.A."/>
            <person name="Ng W.-L."/>
            <person name="Kazmierczak K.M."/>
            <person name="Andrzejewski T.M."/>
            <person name="Davidsen T.M."/>
            <person name="Wayne K.J."/>
            <person name="Tettelin H."/>
            <person name="Glass J.I."/>
            <person name="Rusch D."/>
            <person name="Podicherti R."/>
            <person name="Tsui H.-C.T."/>
            <person name="Winkler M.E."/>
        </authorList>
    </citation>
    <scope>NUCLEOTIDE SEQUENCE</scope>
</reference>
<protein>
    <submittedName>
        <fullName evidence="3">Uncharacterized protein</fullName>
    </submittedName>
</protein>
<dbReference type="AlphaFoldDB" id="A0A381UVX1"/>
<organism evidence="3">
    <name type="scientific">marine metagenome</name>
    <dbReference type="NCBI Taxonomy" id="408172"/>
    <lineage>
        <taxon>unclassified sequences</taxon>
        <taxon>metagenomes</taxon>
        <taxon>ecological metagenomes</taxon>
    </lineage>
</organism>
<evidence type="ECO:0000256" key="2">
    <source>
        <dbReference type="SAM" id="Phobius"/>
    </source>
</evidence>
<feature type="region of interest" description="Disordered" evidence="1">
    <location>
        <begin position="137"/>
        <end position="170"/>
    </location>
</feature>
<evidence type="ECO:0000256" key="1">
    <source>
        <dbReference type="SAM" id="MobiDB-lite"/>
    </source>
</evidence>
<evidence type="ECO:0000313" key="3">
    <source>
        <dbReference type="EMBL" id="SVA32270.1"/>
    </source>
</evidence>
<sequence length="209" mass="22239">VRRFLAINFLTAVLILSALALMGAGPNQSERPPQPFFQDFFSGLVLLQGSPPPEGTLLIACIDTCEGSFESTPYSLKADGTFDQLEVNPTSEELVGHPISFYLVNEFGRIRAVERRPYIGVFDFYVQNLTFVDPLPRAPVPEPTPTPIPTPTPTPTPAPGPTPVPTPTASLPVAGDPAVARLPKVALLIGAMAVLAGASLLLVSRRIVA</sequence>
<keyword evidence="2" id="KW-1133">Transmembrane helix</keyword>
<keyword evidence="2" id="KW-0812">Transmembrane</keyword>
<name>A0A381UVX1_9ZZZZ</name>